<keyword evidence="24" id="KW-1185">Reference proteome</keyword>
<feature type="region of interest" description="Disordered" evidence="20">
    <location>
        <begin position="381"/>
        <end position="406"/>
    </location>
</feature>
<keyword evidence="21" id="KW-1133">Transmembrane helix</keyword>
<evidence type="ECO:0000256" key="4">
    <source>
        <dbReference type="ARBA" id="ARBA00012502"/>
    </source>
</evidence>
<accession>A0A8S1ZZ86</accession>
<evidence type="ECO:0000256" key="20">
    <source>
        <dbReference type="SAM" id="MobiDB-lite"/>
    </source>
</evidence>
<feature type="compositionally biased region" description="Basic residues" evidence="20">
    <location>
        <begin position="385"/>
        <end position="400"/>
    </location>
</feature>
<reference evidence="23" key="1">
    <citation type="submission" date="2021-01" db="EMBL/GenBank/DDBJ databases">
        <authorList>
            <person name="Bezrukov I."/>
        </authorList>
    </citation>
    <scope>NUCLEOTIDE SEQUENCE</scope>
</reference>
<keyword evidence="8 19" id="KW-0413">Isomerase</keyword>
<sequence>MEVEPWRDFLSHGCSYGDSFPGSKQQLDENCVMALSQKRNRIFIPYANLVFFFFLCISLVDKAVCIRISNQISDTIVDSPDRPLKSAVFALGSFWRSEAAFGCINGVVRTTAGYAGGTKTNPEYRNLGDHAESVQVEYDPRIIGYRQLLDVFWSSHDSRQVFGQGPDVGNQYRSCIFTNSTEELRLASTSKEREQLKSRSSIVTTQIQQLGTFYRAEPDHQKFELKQHPFLIQLIGNMAEEELERSALATKLNGYAAELCPPRIQKHIDSRVNEIIRKGIGHNNVYVLLLPLEWIVYMHNLLCIFGILKKTTTLRERNARVHSGVSKTPSIIIKEIQLIVRALLDPLSRLQAARQPGTSFLCTWFQFFQLSLFVSDRTSKEKKDDHHHHHHNKHRKKSKMASRDQVKASHILIKHQGSRRKASWKDPEGKIILTTTREAAVEQLKSIREDIVSGKANFEEVATRVSDCSSAKRGGDLGPFGRGQMQKPFEEATYALKVGDISDIVDTDSGVHIIKRTA</sequence>
<evidence type="ECO:0000256" key="8">
    <source>
        <dbReference type="ARBA" id="ARBA00023235"/>
    </source>
</evidence>
<keyword evidence="21" id="KW-0472">Membrane</keyword>
<evidence type="ECO:0000256" key="9">
    <source>
        <dbReference type="ARBA" id="ARBA00030273"/>
    </source>
</evidence>
<comment type="catalytic activity">
    <reaction evidence="12">
        <text>[thioredoxin]-disulfide + L-methionine + H2O = L-methionine (S)-S-oxide + [thioredoxin]-dithiol</text>
        <dbReference type="Rhea" id="RHEA:19993"/>
        <dbReference type="Rhea" id="RHEA-COMP:10698"/>
        <dbReference type="Rhea" id="RHEA-COMP:10700"/>
        <dbReference type="ChEBI" id="CHEBI:15377"/>
        <dbReference type="ChEBI" id="CHEBI:29950"/>
        <dbReference type="ChEBI" id="CHEBI:50058"/>
        <dbReference type="ChEBI" id="CHEBI:57844"/>
        <dbReference type="ChEBI" id="CHEBI:58772"/>
        <dbReference type="EC" id="1.8.4.11"/>
    </reaction>
</comment>
<evidence type="ECO:0000256" key="3">
    <source>
        <dbReference type="ARBA" id="ARBA00007656"/>
    </source>
</evidence>
<dbReference type="GO" id="GO:0008113">
    <property type="term" value="F:peptide-methionine (S)-S-oxide reductase activity"/>
    <property type="evidence" value="ECO:0007669"/>
    <property type="project" value="UniProtKB-EC"/>
</dbReference>
<dbReference type="Pfam" id="PF00639">
    <property type="entry name" value="Rotamase"/>
    <property type="match status" value="1"/>
</dbReference>
<evidence type="ECO:0000256" key="15">
    <source>
        <dbReference type="ARBA" id="ARBA00067558"/>
    </source>
</evidence>
<evidence type="ECO:0000256" key="7">
    <source>
        <dbReference type="ARBA" id="ARBA00023110"/>
    </source>
</evidence>
<comment type="similarity">
    <text evidence="2">Belongs to the MsrA Met sulfoxide reductase family.</text>
</comment>
<dbReference type="NCBIfam" id="TIGR00401">
    <property type="entry name" value="msrA"/>
    <property type="match status" value="1"/>
</dbReference>
<gene>
    <name evidence="23" type="ORF">AARE701A_LOCUS8852</name>
</gene>
<comment type="similarity">
    <text evidence="3">Belongs to the PpiC/parvulin rotamase family.</text>
</comment>
<dbReference type="EMBL" id="LR999453">
    <property type="protein sequence ID" value="CAE5987686.1"/>
    <property type="molecule type" value="Genomic_DNA"/>
</dbReference>
<feature type="domain" description="PpiC" evidence="22">
    <location>
        <begin position="403"/>
        <end position="518"/>
    </location>
</feature>
<dbReference type="GO" id="GO:0005737">
    <property type="term" value="C:cytoplasm"/>
    <property type="evidence" value="ECO:0007669"/>
    <property type="project" value="TreeGrafter"/>
</dbReference>
<evidence type="ECO:0000256" key="14">
    <source>
        <dbReference type="ARBA" id="ARBA00055441"/>
    </source>
</evidence>
<evidence type="ECO:0000256" key="6">
    <source>
        <dbReference type="ARBA" id="ARBA00023002"/>
    </source>
</evidence>
<keyword evidence="21" id="KW-0812">Transmembrane</keyword>
<evidence type="ECO:0000256" key="1">
    <source>
        <dbReference type="ARBA" id="ARBA00000971"/>
    </source>
</evidence>
<evidence type="ECO:0000256" key="19">
    <source>
        <dbReference type="PROSITE-ProRule" id="PRU00278"/>
    </source>
</evidence>
<evidence type="ECO:0000256" key="2">
    <source>
        <dbReference type="ARBA" id="ARBA00005591"/>
    </source>
</evidence>
<evidence type="ECO:0000256" key="5">
    <source>
        <dbReference type="ARBA" id="ARBA00013194"/>
    </source>
</evidence>
<dbReference type="GO" id="GO:0003755">
    <property type="term" value="F:peptidyl-prolyl cis-trans isomerase activity"/>
    <property type="evidence" value="ECO:0007669"/>
    <property type="project" value="UniProtKB-KW"/>
</dbReference>
<dbReference type="AlphaFoldDB" id="A0A8S1ZZ86"/>
<dbReference type="GO" id="GO:0034599">
    <property type="term" value="P:cellular response to oxidative stress"/>
    <property type="evidence" value="ECO:0007669"/>
    <property type="project" value="TreeGrafter"/>
</dbReference>
<dbReference type="InterPro" id="IPR000297">
    <property type="entry name" value="PPIase_PpiC"/>
</dbReference>
<comment type="catalytic activity">
    <reaction evidence="11">
        <text>L-methionyl-[protein] + [thioredoxin]-disulfide + H2O = L-methionyl-(S)-S-oxide-[protein] + [thioredoxin]-dithiol</text>
        <dbReference type="Rhea" id="RHEA:14217"/>
        <dbReference type="Rhea" id="RHEA-COMP:10698"/>
        <dbReference type="Rhea" id="RHEA-COMP:10700"/>
        <dbReference type="Rhea" id="RHEA-COMP:12313"/>
        <dbReference type="Rhea" id="RHEA-COMP:12315"/>
        <dbReference type="ChEBI" id="CHEBI:15377"/>
        <dbReference type="ChEBI" id="CHEBI:16044"/>
        <dbReference type="ChEBI" id="CHEBI:29950"/>
        <dbReference type="ChEBI" id="CHEBI:44120"/>
        <dbReference type="ChEBI" id="CHEBI:50058"/>
        <dbReference type="EC" id="1.8.4.11"/>
    </reaction>
</comment>
<organism evidence="23 24">
    <name type="scientific">Arabidopsis arenosa</name>
    <name type="common">Sand rock-cress</name>
    <name type="synonym">Cardaminopsis arenosa</name>
    <dbReference type="NCBI Taxonomy" id="38785"/>
    <lineage>
        <taxon>Eukaryota</taxon>
        <taxon>Viridiplantae</taxon>
        <taxon>Streptophyta</taxon>
        <taxon>Embryophyta</taxon>
        <taxon>Tracheophyta</taxon>
        <taxon>Spermatophyta</taxon>
        <taxon>Magnoliopsida</taxon>
        <taxon>eudicotyledons</taxon>
        <taxon>Gunneridae</taxon>
        <taxon>Pentapetalae</taxon>
        <taxon>rosids</taxon>
        <taxon>malvids</taxon>
        <taxon>Brassicales</taxon>
        <taxon>Brassicaceae</taxon>
        <taxon>Camelineae</taxon>
        <taxon>Arabidopsis</taxon>
    </lineage>
</organism>
<comment type="function">
    <text evidence="14">Catalyzes the reduction of methionine sulfoxide (MetSO) to methionine in proteins. Plays a protective role against oxidative stress by restoring activity to proteins that have been inactivated by methionine oxidation. MSRA family specifically reduces the MetSO S-enantiomer.</text>
</comment>
<dbReference type="Gene3D" id="3.30.1060.10">
    <property type="entry name" value="Peptide methionine sulphoxide reductase MsrA"/>
    <property type="match status" value="1"/>
</dbReference>
<evidence type="ECO:0000256" key="11">
    <source>
        <dbReference type="ARBA" id="ARBA00047806"/>
    </source>
</evidence>
<evidence type="ECO:0000259" key="22">
    <source>
        <dbReference type="PROSITE" id="PS50198"/>
    </source>
</evidence>
<dbReference type="SUPFAM" id="SSF54534">
    <property type="entry name" value="FKBP-like"/>
    <property type="match status" value="1"/>
</dbReference>
<evidence type="ECO:0000313" key="23">
    <source>
        <dbReference type="EMBL" id="CAE5987686.1"/>
    </source>
</evidence>
<evidence type="ECO:0000256" key="18">
    <source>
        <dbReference type="ARBA" id="ARBA00076027"/>
    </source>
</evidence>
<dbReference type="HAMAP" id="MF_01401">
    <property type="entry name" value="MsrA"/>
    <property type="match status" value="1"/>
</dbReference>
<dbReference type="PANTHER" id="PTHR42799">
    <property type="entry name" value="MITOCHONDRIAL PEPTIDE METHIONINE SULFOXIDE REDUCTASE"/>
    <property type="match status" value="1"/>
</dbReference>
<dbReference type="FunFam" id="3.10.50.40:FF:000010">
    <property type="entry name" value="Peptidyl-prolyl cis-trans isomerase Pin1"/>
    <property type="match status" value="1"/>
</dbReference>
<evidence type="ECO:0000256" key="12">
    <source>
        <dbReference type="ARBA" id="ARBA00048782"/>
    </source>
</evidence>
<protein>
    <recommendedName>
        <fullName evidence="15">Peptide methionine sulfoxide reductase A5</fullName>
        <ecNumber evidence="4">1.8.4.11</ecNumber>
        <ecNumber evidence="5">5.2.1.8</ecNumber>
    </recommendedName>
    <alternativeName>
        <fullName evidence="10">Peptide-methionine (S)-S-oxide reductase</fullName>
    </alternativeName>
    <alternativeName>
        <fullName evidence="16 17">Peptidyl-prolyl cis-trans isomerase Pin1</fullName>
    </alternativeName>
    <alternativeName>
        <fullName evidence="9">Protein-methionine-S-oxide reductase</fullName>
    </alternativeName>
    <alternativeName>
        <fullName evidence="18">Rotamase Pin1</fullName>
    </alternativeName>
</protein>
<dbReference type="Pfam" id="PF01625">
    <property type="entry name" value="PMSR"/>
    <property type="match status" value="1"/>
</dbReference>
<evidence type="ECO:0000313" key="24">
    <source>
        <dbReference type="Proteomes" id="UP000682877"/>
    </source>
</evidence>
<feature type="transmembrane region" description="Helical" evidence="21">
    <location>
        <begin position="285"/>
        <end position="308"/>
    </location>
</feature>
<evidence type="ECO:0000256" key="16">
    <source>
        <dbReference type="ARBA" id="ARBA00067941"/>
    </source>
</evidence>
<comment type="function">
    <text evidence="13">Prolyl cis/trans isomerase with specificity for phospho-Ser-Pro bonds.</text>
</comment>
<dbReference type="InterPro" id="IPR023058">
    <property type="entry name" value="PPIase_PpiC_CS"/>
</dbReference>
<name>A0A8S1ZZ86_ARAAE</name>
<dbReference type="PANTHER" id="PTHR42799:SF3">
    <property type="entry name" value="PEPTIDE METHIONINE SULFOXIDE REDUCTASE A5"/>
    <property type="match status" value="1"/>
</dbReference>
<keyword evidence="7 19" id="KW-0697">Rotamase</keyword>
<dbReference type="PROSITE" id="PS01096">
    <property type="entry name" value="PPIC_PPIASE_1"/>
    <property type="match status" value="1"/>
</dbReference>
<evidence type="ECO:0000256" key="17">
    <source>
        <dbReference type="ARBA" id="ARBA00068734"/>
    </source>
</evidence>
<dbReference type="EC" id="1.8.4.11" evidence="4"/>
<dbReference type="InterPro" id="IPR046357">
    <property type="entry name" value="PPIase_dom_sf"/>
</dbReference>
<dbReference type="PROSITE" id="PS50198">
    <property type="entry name" value="PPIC_PPIASE_2"/>
    <property type="match status" value="1"/>
</dbReference>
<dbReference type="InterPro" id="IPR036509">
    <property type="entry name" value="Met_Sox_Rdtase_MsrA_sf"/>
</dbReference>
<evidence type="ECO:0000256" key="10">
    <source>
        <dbReference type="ARBA" id="ARBA00030643"/>
    </source>
</evidence>
<dbReference type="EC" id="5.2.1.8" evidence="5"/>
<keyword evidence="6" id="KW-0560">Oxidoreductase</keyword>
<feature type="transmembrane region" description="Helical" evidence="21">
    <location>
        <begin position="43"/>
        <end position="60"/>
    </location>
</feature>
<evidence type="ECO:0000256" key="13">
    <source>
        <dbReference type="ARBA" id="ARBA00054757"/>
    </source>
</evidence>
<dbReference type="InterPro" id="IPR002569">
    <property type="entry name" value="Met_Sox_Rdtase_MsrA_dom"/>
</dbReference>
<dbReference type="SUPFAM" id="SSF55068">
    <property type="entry name" value="Peptide methionine sulfoxide reductase"/>
    <property type="match status" value="1"/>
</dbReference>
<proteinExistence type="inferred from homology"/>
<comment type="catalytic activity">
    <reaction evidence="1">
        <text>[protein]-peptidylproline (omega=180) = [protein]-peptidylproline (omega=0)</text>
        <dbReference type="Rhea" id="RHEA:16237"/>
        <dbReference type="Rhea" id="RHEA-COMP:10747"/>
        <dbReference type="Rhea" id="RHEA-COMP:10748"/>
        <dbReference type="ChEBI" id="CHEBI:83833"/>
        <dbReference type="ChEBI" id="CHEBI:83834"/>
        <dbReference type="EC" id="5.2.1.8"/>
    </reaction>
</comment>
<dbReference type="InterPro" id="IPR050162">
    <property type="entry name" value="MsrA_MetSO_reductase"/>
</dbReference>
<evidence type="ECO:0000256" key="21">
    <source>
        <dbReference type="SAM" id="Phobius"/>
    </source>
</evidence>
<dbReference type="FunFam" id="3.30.1060.10:FF:000004">
    <property type="entry name" value="Peptide methionine sulfoxide reductase A5"/>
    <property type="match status" value="1"/>
</dbReference>
<dbReference type="Proteomes" id="UP000682877">
    <property type="component" value="Chromosome 3"/>
</dbReference>
<dbReference type="Gene3D" id="3.10.50.40">
    <property type="match status" value="1"/>
</dbReference>